<keyword evidence="1" id="KW-0175">Coiled coil</keyword>
<dbReference type="GeneID" id="54489221"/>
<dbReference type="RefSeq" id="XP_033600874.1">
    <property type="nucleotide sequence ID" value="XM_033748167.1"/>
</dbReference>
<dbReference type="OrthoDB" id="21214at2759"/>
<evidence type="ECO:0000313" key="3">
    <source>
        <dbReference type="Proteomes" id="UP000799437"/>
    </source>
</evidence>
<dbReference type="InterPro" id="IPR025207">
    <property type="entry name" value="Sim4_Fta4"/>
</dbReference>
<dbReference type="Pfam" id="PF13093">
    <property type="entry name" value="FTA4"/>
    <property type="match status" value="1"/>
</dbReference>
<dbReference type="PANTHER" id="PTHR42040:SF1">
    <property type="entry name" value="INNER KINETOCHORE SUBUNIT FTA4"/>
    <property type="match status" value="1"/>
</dbReference>
<organism evidence="2 3">
    <name type="scientific">Pseudovirgaria hyperparasitica</name>
    <dbReference type="NCBI Taxonomy" id="470096"/>
    <lineage>
        <taxon>Eukaryota</taxon>
        <taxon>Fungi</taxon>
        <taxon>Dikarya</taxon>
        <taxon>Ascomycota</taxon>
        <taxon>Pezizomycotina</taxon>
        <taxon>Dothideomycetes</taxon>
        <taxon>Dothideomycetes incertae sedis</taxon>
        <taxon>Acrospermales</taxon>
        <taxon>Acrospermaceae</taxon>
        <taxon>Pseudovirgaria</taxon>
    </lineage>
</organism>
<name>A0A6A6W714_9PEZI</name>
<evidence type="ECO:0008006" key="4">
    <source>
        <dbReference type="Google" id="ProtNLM"/>
    </source>
</evidence>
<keyword evidence="3" id="KW-1185">Reference proteome</keyword>
<dbReference type="EMBL" id="ML996571">
    <property type="protein sequence ID" value="KAF2758423.1"/>
    <property type="molecule type" value="Genomic_DNA"/>
</dbReference>
<gene>
    <name evidence="2" type="ORF">EJ05DRAFT_510352</name>
</gene>
<dbReference type="AlphaFoldDB" id="A0A6A6W714"/>
<evidence type="ECO:0000256" key="1">
    <source>
        <dbReference type="SAM" id="Coils"/>
    </source>
</evidence>
<reference evidence="2" key="1">
    <citation type="journal article" date="2020" name="Stud. Mycol.">
        <title>101 Dothideomycetes genomes: a test case for predicting lifestyles and emergence of pathogens.</title>
        <authorList>
            <person name="Haridas S."/>
            <person name="Albert R."/>
            <person name="Binder M."/>
            <person name="Bloem J."/>
            <person name="Labutti K."/>
            <person name="Salamov A."/>
            <person name="Andreopoulos B."/>
            <person name="Baker S."/>
            <person name="Barry K."/>
            <person name="Bills G."/>
            <person name="Bluhm B."/>
            <person name="Cannon C."/>
            <person name="Castanera R."/>
            <person name="Culley D."/>
            <person name="Daum C."/>
            <person name="Ezra D."/>
            <person name="Gonzalez J."/>
            <person name="Henrissat B."/>
            <person name="Kuo A."/>
            <person name="Liang C."/>
            <person name="Lipzen A."/>
            <person name="Lutzoni F."/>
            <person name="Magnuson J."/>
            <person name="Mondo S."/>
            <person name="Nolan M."/>
            <person name="Ohm R."/>
            <person name="Pangilinan J."/>
            <person name="Park H.-J."/>
            <person name="Ramirez L."/>
            <person name="Alfaro M."/>
            <person name="Sun H."/>
            <person name="Tritt A."/>
            <person name="Yoshinaga Y."/>
            <person name="Zwiers L.-H."/>
            <person name="Turgeon B."/>
            <person name="Goodwin S."/>
            <person name="Spatafora J."/>
            <person name="Crous P."/>
            <person name="Grigoriev I."/>
        </authorList>
    </citation>
    <scope>NUCLEOTIDE SEQUENCE</scope>
    <source>
        <strain evidence="2">CBS 121739</strain>
    </source>
</reference>
<dbReference type="GO" id="GO:0031511">
    <property type="term" value="C:Mis6-Sim4 complex"/>
    <property type="evidence" value="ECO:0007669"/>
    <property type="project" value="InterPro"/>
</dbReference>
<dbReference type="PANTHER" id="PTHR42040">
    <property type="entry name" value="INNER KINETOCHORE SUBUNIT FTA4"/>
    <property type="match status" value="1"/>
</dbReference>
<accession>A0A6A6W714</accession>
<proteinExistence type="predicted"/>
<dbReference type="Proteomes" id="UP000799437">
    <property type="component" value="Unassembled WGS sequence"/>
</dbReference>
<protein>
    <recommendedName>
        <fullName evidence="4">Kinetochore protein fta4</fullName>
    </recommendedName>
</protein>
<evidence type="ECO:0000313" key="2">
    <source>
        <dbReference type="EMBL" id="KAF2758423.1"/>
    </source>
</evidence>
<feature type="coiled-coil region" evidence="1">
    <location>
        <begin position="138"/>
        <end position="165"/>
    </location>
</feature>
<sequence>MASTSSTIPALKSSFLNAQARILSQPLEPEKIRRHSGDTIPDSVIQDVTREVNRELRRHSKSAYSSLAIRAVAEQIDNLYWRSAEPDAHDDELDEGPDGIRVLGTDDDLSWQSNISRLPALFEDLAPAEAPSVDLDALSEQLAHLQELDSRRAALNRKLASYNALLKLLAPFEHAQKNIQPNLVTKDGPLATELTKLRMMSLRVNGRLGDWVEARKAEDAVRNVVSDETWPSEEERLAAVLAS</sequence>